<evidence type="ECO:0000313" key="2">
    <source>
        <dbReference type="EMBL" id="MBE1489955.1"/>
    </source>
</evidence>
<gene>
    <name evidence="2" type="ORF">H4W31_005593</name>
</gene>
<protein>
    <submittedName>
        <fullName evidence="2">Acyl carrier protein</fullName>
    </submittedName>
</protein>
<dbReference type="Gene3D" id="1.10.1200.10">
    <property type="entry name" value="ACP-like"/>
    <property type="match status" value="1"/>
</dbReference>
<dbReference type="Proteomes" id="UP000649753">
    <property type="component" value="Unassembled WGS sequence"/>
</dbReference>
<dbReference type="Pfam" id="PF00550">
    <property type="entry name" value="PP-binding"/>
    <property type="match status" value="1"/>
</dbReference>
<dbReference type="InterPro" id="IPR036736">
    <property type="entry name" value="ACP-like_sf"/>
</dbReference>
<dbReference type="PROSITE" id="PS50075">
    <property type="entry name" value="CARRIER"/>
    <property type="match status" value="1"/>
</dbReference>
<dbReference type="InterPro" id="IPR009081">
    <property type="entry name" value="PP-bd_ACP"/>
</dbReference>
<dbReference type="SUPFAM" id="SSF47336">
    <property type="entry name" value="ACP-like"/>
    <property type="match status" value="1"/>
</dbReference>
<accession>A0A927MF27</accession>
<proteinExistence type="predicted"/>
<dbReference type="AlphaFoldDB" id="A0A927MF27"/>
<reference evidence="2" key="1">
    <citation type="submission" date="2020-10" db="EMBL/GenBank/DDBJ databases">
        <title>Sequencing the genomes of 1000 actinobacteria strains.</title>
        <authorList>
            <person name="Klenk H.-P."/>
        </authorList>
    </citation>
    <scope>NUCLEOTIDE SEQUENCE</scope>
    <source>
        <strain evidence="2">DSM 46832</strain>
    </source>
</reference>
<sequence>MAQTEAVSAAGLRDLAAEIFEVSPDEVTDAAAFYEDLGIDSVQKVEFVVRIERQLGVRLTNEEAAGLQDFGDALAVLRDRGISIEP</sequence>
<comment type="caution">
    <text evidence="2">The sequence shown here is derived from an EMBL/GenBank/DDBJ whole genome shotgun (WGS) entry which is preliminary data.</text>
</comment>
<dbReference type="EMBL" id="JADBEB010000001">
    <property type="protein sequence ID" value="MBE1489955.1"/>
    <property type="molecule type" value="Genomic_DNA"/>
</dbReference>
<name>A0A927MF27_9ACTN</name>
<feature type="domain" description="Carrier" evidence="1">
    <location>
        <begin position="6"/>
        <end position="81"/>
    </location>
</feature>
<dbReference type="RefSeq" id="WP_192769328.1">
    <property type="nucleotide sequence ID" value="NZ_JADBEB010000001.1"/>
</dbReference>
<evidence type="ECO:0000259" key="1">
    <source>
        <dbReference type="PROSITE" id="PS50075"/>
    </source>
</evidence>
<organism evidence="2 3">
    <name type="scientific">Plantactinospora soyae</name>
    <dbReference type="NCBI Taxonomy" id="1544732"/>
    <lineage>
        <taxon>Bacteria</taxon>
        <taxon>Bacillati</taxon>
        <taxon>Actinomycetota</taxon>
        <taxon>Actinomycetes</taxon>
        <taxon>Micromonosporales</taxon>
        <taxon>Micromonosporaceae</taxon>
        <taxon>Plantactinospora</taxon>
    </lineage>
</organism>
<evidence type="ECO:0000313" key="3">
    <source>
        <dbReference type="Proteomes" id="UP000649753"/>
    </source>
</evidence>
<keyword evidence="3" id="KW-1185">Reference proteome</keyword>